<dbReference type="AlphaFoldDB" id="A0A7S1FC51"/>
<dbReference type="EMBL" id="HBFQ01043491">
    <property type="protein sequence ID" value="CAD8856434.1"/>
    <property type="molecule type" value="Transcribed_RNA"/>
</dbReference>
<name>A0A7S1FC51_NOCSC</name>
<sequence length="103" mass="11020">MGSHGSLMCTADAGCAHSLGCYSRADETKSRPMLVQSARDLETDRVNSWTTDRIVLPGSRQLGCTPCQDTRAPQTYIADAAAGGVVRDTSDGLMWAEEEIANI</sequence>
<proteinExistence type="predicted"/>
<organism evidence="1">
    <name type="scientific">Noctiluca scintillans</name>
    <name type="common">Sea sparkle</name>
    <name type="synonym">Red tide dinoflagellate</name>
    <dbReference type="NCBI Taxonomy" id="2966"/>
    <lineage>
        <taxon>Eukaryota</taxon>
        <taxon>Sar</taxon>
        <taxon>Alveolata</taxon>
        <taxon>Dinophyceae</taxon>
        <taxon>Noctilucales</taxon>
        <taxon>Noctilucaceae</taxon>
        <taxon>Noctiluca</taxon>
    </lineage>
</organism>
<protein>
    <submittedName>
        <fullName evidence="1">Uncharacterized protein</fullName>
    </submittedName>
</protein>
<accession>A0A7S1FC51</accession>
<evidence type="ECO:0000313" key="1">
    <source>
        <dbReference type="EMBL" id="CAD8856434.1"/>
    </source>
</evidence>
<reference evidence="1" key="1">
    <citation type="submission" date="2021-01" db="EMBL/GenBank/DDBJ databases">
        <authorList>
            <person name="Corre E."/>
            <person name="Pelletier E."/>
            <person name="Niang G."/>
            <person name="Scheremetjew M."/>
            <person name="Finn R."/>
            <person name="Kale V."/>
            <person name="Holt S."/>
            <person name="Cochrane G."/>
            <person name="Meng A."/>
            <person name="Brown T."/>
            <person name="Cohen L."/>
        </authorList>
    </citation>
    <scope>NUCLEOTIDE SEQUENCE</scope>
</reference>
<gene>
    <name evidence="1" type="ORF">NSCI0253_LOCUS30786</name>
</gene>